<dbReference type="AlphaFoldDB" id="A0AA38PS93"/>
<dbReference type="Proteomes" id="UP001163850">
    <property type="component" value="Unassembled WGS sequence"/>
</dbReference>
<sequence>MIHPNIPLFLDQVEMNPAGASMIDRSFLTMDTLGFTQQSSNQPSAKTVRVLSPEPLAMTESQSASAPRTPAHRPFAKGRPTPRALASRTPTLAPSCDMSDSEHSSSSESIHPVDTYPDSDEEDMRKIEKPLGEVGRPGRGGYNLEAALDWPRSQLERVKRFIKTRVLDDLDCTVCFSDQPLERLASIRQQGLAKFPFLANYRRLWVVDDIIRCRLKYEKAEYVRKKNAKLASEVQARKRLTINIPPSKASKASKCSIV</sequence>
<feature type="region of interest" description="Disordered" evidence="1">
    <location>
        <begin position="57"/>
        <end position="122"/>
    </location>
</feature>
<name>A0AA38PS93_9AGAR</name>
<comment type="caution">
    <text evidence="2">The sequence shown here is derived from an EMBL/GenBank/DDBJ whole genome shotgun (WGS) entry which is preliminary data.</text>
</comment>
<organism evidence="2 3">
    <name type="scientific">Lentinula detonsa</name>
    <dbReference type="NCBI Taxonomy" id="2804962"/>
    <lineage>
        <taxon>Eukaryota</taxon>
        <taxon>Fungi</taxon>
        <taxon>Dikarya</taxon>
        <taxon>Basidiomycota</taxon>
        <taxon>Agaricomycotina</taxon>
        <taxon>Agaricomycetes</taxon>
        <taxon>Agaricomycetidae</taxon>
        <taxon>Agaricales</taxon>
        <taxon>Marasmiineae</taxon>
        <taxon>Omphalotaceae</taxon>
        <taxon>Lentinula</taxon>
    </lineage>
</organism>
<gene>
    <name evidence="2" type="ORF">F5890DRAFT_1477753</name>
</gene>
<evidence type="ECO:0000313" key="2">
    <source>
        <dbReference type="EMBL" id="KAJ3980401.1"/>
    </source>
</evidence>
<evidence type="ECO:0000313" key="3">
    <source>
        <dbReference type="Proteomes" id="UP001163850"/>
    </source>
</evidence>
<protein>
    <submittedName>
        <fullName evidence="2">Uncharacterized protein</fullName>
    </submittedName>
</protein>
<dbReference type="EMBL" id="MU802192">
    <property type="protein sequence ID" value="KAJ3980401.1"/>
    <property type="molecule type" value="Genomic_DNA"/>
</dbReference>
<accession>A0AA38PS93</accession>
<proteinExistence type="predicted"/>
<evidence type="ECO:0000256" key="1">
    <source>
        <dbReference type="SAM" id="MobiDB-lite"/>
    </source>
</evidence>
<reference evidence="2" key="1">
    <citation type="submission" date="2022-08" db="EMBL/GenBank/DDBJ databases">
        <authorList>
            <consortium name="DOE Joint Genome Institute"/>
            <person name="Min B."/>
            <person name="Riley R."/>
            <person name="Sierra-Patev S."/>
            <person name="Naranjo-Ortiz M."/>
            <person name="Looney B."/>
            <person name="Konkel Z."/>
            <person name="Slot J.C."/>
            <person name="Sakamoto Y."/>
            <person name="Steenwyk J.L."/>
            <person name="Rokas A."/>
            <person name="Carro J."/>
            <person name="Camarero S."/>
            <person name="Ferreira P."/>
            <person name="Molpeceres G."/>
            <person name="Ruiz-Duenas F.J."/>
            <person name="Serrano A."/>
            <person name="Henrissat B."/>
            <person name="Drula E."/>
            <person name="Hughes K.W."/>
            <person name="Mata J.L."/>
            <person name="Ishikawa N.K."/>
            <person name="Vargas-Isla R."/>
            <person name="Ushijima S."/>
            <person name="Smith C.A."/>
            <person name="Ahrendt S."/>
            <person name="Andreopoulos W."/>
            <person name="He G."/>
            <person name="Labutti K."/>
            <person name="Lipzen A."/>
            <person name="Ng V."/>
            <person name="Sandor L."/>
            <person name="Barry K."/>
            <person name="Martinez A.T."/>
            <person name="Xiao Y."/>
            <person name="Gibbons J.G."/>
            <person name="Terashima K."/>
            <person name="Hibbett D.S."/>
            <person name="Grigoriev I.V."/>
        </authorList>
    </citation>
    <scope>NUCLEOTIDE SEQUENCE</scope>
    <source>
        <strain evidence="2">TFB7829</strain>
    </source>
</reference>